<keyword evidence="2" id="KW-1185">Reference proteome</keyword>
<accession>A0AAD7IZZ7</accession>
<comment type="caution">
    <text evidence="1">The sequence shown here is derived from an EMBL/GenBank/DDBJ whole genome shotgun (WGS) entry which is preliminary data.</text>
</comment>
<reference evidence="1" key="1">
    <citation type="submission" date="2023-03" db="EMBL/GenBank/DDBJ databases">
        <title>Massive genome expansion in bonnet fungi (Mycena s.s.) driven by repeated elements and novel gene families across ecological guilds.</title>
        <authorList>
            <consortium name="Lawrence Berkeley National Laboratory"/>
            <person name="Harder C.B."/>
            <person name="Miyauchi S."/>
            <person name="Viragh M."/>
            <person name="Kuo A."/>
            <person name="Thoen E."/>
            <person name="Andreopoulos B."/>
            <person name="Lu D."/>
            <person name="Skrede I."/>
            <person name="Drula E."/>
            <person name="Henrissat B."/>
            <person name="Morin E."/>
            <person name="Kohler A."/>
            <person name="Barry K."/>
            <person name="LaButti K."/>
            <person name="Morin E."/>
            <person name="Salamov A."/>
            <person name="Lipzen A."/>
            <person name="Mereny Z."/>
            <person name="Hegedus B."/>
            <person name="Baldrian P."/>
            <person name="Stursova M."/>
            <person name="Weitz H."/>
            <person name="Taylor A."/>
            <person name="Grigoriev I.V."/>
            <person name="Nagy L.G."/>
            <person name="Martin F."/>
            <person name="Kauserud H."/>
        </authorList>
    </citation>
    <scope>NUCLEOTIDE SEQUENCE</scope>
    <source>
        <strain evidence="1">CBHHK188m</strain>
    </source>
</reference>
<sequence>MDSNQIFSINPVIKLYFLKMIYRRSTGLMIYGHRGMFAELNFVCVGREKKMGGGERGVGGGGGGGAGGPGGGVIGRGLNDLWIDGWMMVGSTFVAYAGVSVFRVKLGFGRVVAIGGGQKEVRNRVESQGYSNPQRLDNHITKQELNFGFVQAGDKIDNALAQDPSPDGTGGLLGLHKSAAIFANWCRWSIADPRVVVLLNGVWPSGNVCGREKKMQFDGAGPEPDLGYHQGNQYLRAIPRPAAAAILRI</sequence>
<evidence type="ECO:0000313" key="2">
    <source>
        <dbReference type="Proteomes" id="UP001215280"/>
    </source>
</evidence>
<protein>
    <submittedName>
        <fullName evidence="1">Uncharacterized protein</fullName>
    </submittedName>
</protein>
<gene>
    <name evidence="1" type="ORF">DFH07DRAFT_941102</name>
</gene>
<name>A0AAD7IZZ7_9AGAR</name>
<dbReference type="AlphaFoldDB" id="A0AAD7IZZ7"/>
<evidence type="ECO:0000313" key="1">
    <source>
        <dbReference type="EMBL" id="KAJ7754176.1"/>
    </source>
</evidence>
<proteinExistence type="predicted"/>
<dbReference type="Proteomes" id="UP001215280">
    <property type="component" value="Unassembled WGS sequence"/>
</dbReference>
<organism evidence="1 2">
    <name type="scientific">Mycena maculata</name>
    <dbReference type="NCBI Taxonomy" id="230809"/>
    <lineage>
        <taxon>Eukaryota</taxon>
        <taxon>Fungi</taxon>
        <taxon>Dikarya</taxon>
        <taxon>Basidiomycota</taxon>
        <taxon>Agaricomycotina</taxon>
        <taxon>Agaricomycetes</taxon>
        <taxon>Agaricomycetidae</taxon>
        <taxon>Agaricales</taxon>
        <taxon>Marasmiineae</taxon>
        <taxon>Mycenaceae</taxon>
        <taxon>Mycena</taxon>
    </lineage>
</organism>
<dbReference type="EMBL" id="JARJLG010000068">
    <property type="protein sequence ID" value="KAJ7754176.1"/>
    <property type="molecule type" value="Genomic_DNA"/>
</dbReference>